<dbReference type="Gene3D" id="3.40.190.10">
    <property type="entry name" value="Periplasmic binding protein-like II"/>
    <property type="match status" value="2"/>
</dbReference>
<dbReference type="AlphaFoldDB" id="N1URZ2"/>
<dbReference type="RefSeq" id="WP_005271584.1">
    <property type="nucleotide sequence ID" value="NZ_ANPE02000194.1"/>
</dbReference>
<reference evidence="4 5" key="1">
    <citation type="journal article" date="2013" name="Genome Announc.">
        <title>Draft Genome Sequence of Arthrobacter crystallopoietes Strain BAB-32, Revealing Genes for Bioremediation.</title>
        <authorList>
            <person name="Joshi M.N."/>
            <person name="Pandit A.S."/>
            <person name="Sharma A."/>
            <person name="Pandya R.V."/>
            <person name="Desai S.M."/>
            <person name="Saxena A.K."/>
            <person name="Bagatharia S.B."/>
        </authorList>
    </citation>
    <scope>NUCLEOTIDE SEQUENCE [LARGE SCALE GENOMIC DNA]</scope>
    <source>
        <strain evidence="4 5">BAB-32</strain>
    </source>
</reference>
<dbReference type="Proteomes" id="UP000010729">
    <property type="component" value="Unassembled WGS sequence"/>
</dbReference>
<feature type="domain" description="Solute-binding protein family 3/N-terminal" evidence="3">
    <location>
        <begin position="61"/>
        <end position="289"/>
    </location>
</feature>
<dbReference type="PANTHER" id="PTHR35936:SF17">
    <property type="entry name" value="ARGININE-BINDING EXTRACELLULAR PROTEIN ARTP"/>
    <property type="match status" value="1"/>
</dbReference>
<proteinExistence type="predicted"/>
<dbReference type="PANTHER" id="PTHR35936">
    <property type="entry name" value="MEMBRANE-BOUND LYTIC MUREIN TRANSGLYCOSYLASE F"/>
    <property type="match status" value="1"/>
</dbReference>
<dbReference type="SMART" id="SM00062">
    <property type="entry name" value="PBPb"/>
    <property type="match status" value="1"/>
</dbReference>
<name>N1URZ2_9MICC</name>
<keyword evidence="5" id="KW-1185">Reference proteome</keyword>
<accession>N1URZ2</accession>
<evidence type="ECO:0000256" key="1">
    <source>
        <dbReference type="ARBA" id="ARBA00022729"/>
    </source>
</evidence>
<organism evidence="4 5">
    <name type="scientific">Arthrobacter crystallopoietes BAB-32</name>
    <dbReference type="NCBI Taxonomy" id="1246476"/>
    <lineage>
        <taxon>Bacteria</taxon>
        <taxon>Bacillati</taxon>
        <taxon>Actinomycetota</taxon>
        <taxon>Actinomycetes</taxon>
        <taxon>Micrococcales</taxon>
        <taxon>Micrococcaceae</taxon>
        <taxon>Crystallibacter</taxon>
    </lineage>
</organism>
<comment type="caution">
    <text evidence="4">The sequence shown here is derived from an EMBL/GenBank/DDBJ whole genome shotgun (WGS) entry which is preliminary data.</text>
</comment>
<feature type="chain" id="PRO_5039309016" evidence="2">
    <location>
        <begin position="26"/>
        <end position="302"/>
    </location>
</feature>
<dbReference type="OrthoDB" id="4633994at2"/>
<keyword evidence="1 2" id="KW-0732">Signal</keyword>
<gene>
    <name evidence="4" type="ORF">D477_016230</name>
</gene>
<evidence type="ECO:0000256" key="2">
    <source>
        <dbReference type="SAM" id="SignalP"/>
    </source>
</evidence>
<dbReference type="SUPFAM" id="SSF53850">
    <property type="entry name" value="Periplasmic binding protein-like II"/>
    <property type="match status" value="1"/>
</dbReference>
<dbReference type="Pfam" id="PF00497">
    <property type="entry name" value="SBP_bac_3"/>
    <property type="match status" value="1"/>
</dbReference>
<dbReference type="CDD" id="cd01004">
    <property type="entry name" value="PBP2_MidA_like"/>
    <property type="match status" value="1"/>
</dbReference>
<feature type="signal peptide" evidence="2">
    <location>
        <begin position="1"/>
        <end position="25"/>
    </location>
</feature>
<dbReference type="EMBL" id="ANPE02000194">
    <property type="protein sequence ID" value="EMY33186.1"/>
    <property type="molecule type" value="Genomic_DNA"/>
</dbReference>
<evidence type="ECO:0000259" key="3">
    <source>
        <dbReference type="SMART" id="SM00062"/>
    </source>
</evidence>
<dbReference type="InterPro" id="IPR001638">
    <property type="entry name" value="Solute-binding_3/MltF_N"/>
</dbReference>
<evidence type="ECO:0000313" key="5">
    <source>
        <dbReference type="Proteomes" id="UP000010729"/>
    </source>
</evidence>
<sequence>MAFSALSTRRPTVAALAIAATLALAGCGGGADAGTEEAQAATGSKAPLFSELPEEIQQAGTINVASNVEYPPFESFDTDGTTIVGIDRDIADELEKQLGVKLQFNHIAFDAIIPGLVADRYDMAMSAMSDTVERQKEVDFVDYFSAGGGIMTGSANAEALKTLGDLCGKAVGIVKGTTEDADAAEQSEKCKSAGKEPLNVTIYAGQNQAVLALQSGRVDAFLVDSTSGSVIAAESNGQLVQGPRYQDLAFGIVFPKESEQLTEAVQKAMGALKADGSYDKILAEYGMADHAVDEFPINGVTE</sequence>
<evidence type="ECO:0000313" key="4">
    <source>
        <dbReference type="EMBL" id="EMY33186.1"/>
    </source>
</evidence>
<protein>
    <submittedName>
        <fullName evidence="4">ABC transporter substrate-binding protein</fullName>
    </submittedName>
</protein>